<evidence type="ECO:0000313" key="3">
    <source>
        <dbReference type="Proteomes" id="UP000016932"/>
    </source>
</evidence>
<dbReference type="HOGENOM" id="CLU_1441622_0_0_1"/>
<dbReference type="EMBL" id="KB446566">
    <property type="protein sequence ID" value="EME77223.1"/>
    <property type="molecule type" value="Genomic_DNA"/>
</dbReference>
<evidence type="ECO:0000259" key="1">
    <source>
        <dbReference type="PROSITE" id="PS50181"/>
    </source>
</evidence>
<dbReference type="OrthoDB" id="3640036at2759"/>
<dbReference type="SMART" id="SM00256">
    <property type="entry name" value="FBOX"/>
    <property type="match status" value="1"/>
</dbReference>
<dbReference type="CDD" id="cd09917">
    <property type="entry name" value="F-box_SF"/>
    <property type="match status" value="1"/>
</dbReference>
<accession>M3AJ68</accession>
<reference evidence="2 3" key="1">
    <citation type="journal article" date="2012" name="PLoS Pathog.">
        <title>Diverse lifestyles and strategies of plant pathogenesis encoded in the genomes of eighteen Dothideomycetes fungi.</title>
        <authorList>
            <person name="Ohm R.A."/>
            <person name="Feau N."/>
            <person name="Henrissat B."/>
            <person name="Schoch C.L."/>
            <person name="Horwitz B.A."/>
            <person name="Barry K.W."/>
            <person name="Condon B.J."/>
            <person name="Copeland A.C."/>
            <person name="Dhillon B."/>
            <person name="Glaser F."/>
            <person name="Hesse C.N."/>
            <person name="Kosti I."/>
            <person name="LaButti K."/>
            <person name="Lindquist E.A."/>
            <person name="Lucas S."/>
            <person name="Salamov A.A."/>
            <person name="Bradshaw R.E."/>
            <person name="Ciuffetti L."/>
            <person name="Hamelin R.C."/>
            <person name="Kema G.H.J."/>
            <person name="Lawrence C."/>
            <person name="Scott J.A."/>
            <person name="Spatafora J.W."/>
            <person name="Turgeon B.G."/>
            <person name="de Wit P.J.G.M."/>
            <person name="Zhong S."/>
            <person name="Goodwin S.B."/>
            <person name="Grigoriev I.V."/>
        </authorList>
    </citation>
    <scope>NUCLEOTIDE SEQUENCE [LARGE SCALE GENOMIC DNA]</scope>
    <source>
        <strain evidence="2 3">CIRAD86</strain>
    </source>
</reference>
<dbReference type="GeneID" id="19335881"/>
<evidence type="ECO:0000313" key="2">
    <source>
        <dbReference type="EMBL" id="EME77223.1"/>
    </source>
</evidence>
<dbReference type="SUPFAM" id="SSF81383">
    <property type="entry name" value="F-box domain"/>
    <property type="match status" value="1"/>
</dbReference>
<dbReference type="PROSITE" id="PS50181">
    <property type="entry name" value="FBOX"/>
    <property type="match status" value="1"/>
</dbReference>
<feature type="domain" description="F-box" evidence="1">
    <location>
        <begin position="3"/>
        <end position="49"/>
    </location>
</feature>
<name>M3AJ68_PSEFD</name>
<organism evidence="2 3">
    <name type="scientific">Pseudocercospora fijiensis (strain CIRAD86)</name>
    <name type="common">Black leaf streak disease fungus</name>
    <name type="synonym">Mycosphaerella fijiensis</name>
    <dbReference type="NCBI Taxonomy" id="383855"/>
    <lineage>
        <taxon>Eukaryota</taxon>
        <taxon>Fungi</taxon>
        <taxon>Dikarya</taxon>
        <taxon>Ascomycota</taxon>
        <taxon>Pezizomycotina</taxon>
        <taxon>Dothideomycetes</taxon>
        <taxon>Dothideomycetidae</taxon>
        <taxon>Mycosphaerellales</taxon>
        <taxon>Mycosphaerellaceae</taxon>
        <taxon>Pseudocercospora</taxon>
    </lineage>
</organism>
<dbReference type="RefSeq" id="XP_007932016.1">
    <property type="nucleotide sequence ID" value="XM_007933825.1"/>
</dbReference>
<dbReference type="Pfam" id="PF00646">
    <property type="entry name" value="F-box"/>
    <property type="match status" value="1"/>
</dbReference>
<proteinExistence type="predicted"/>
<gene>
    <name evidence="2" type="ORF">MYCFIDRAFT_200553</name>
</gene>
<dbReference type="InterPro" id="IPR036047">
    <property type="entry name" value="F-box-like_dom_sf"/>
</dbReference>
<dbReference type="Proteomes" id="UP000016932">
    <property type="component" value="Unassembled WGS sequence"/>
</dbReference>
<dbReference type="VEuPathDB" id="FungiDB:MYCFIDRAFT_200553"/>
<sequence length="188" mass="21851">MALRHLFDLPTETKLIILSHLPFKEIQRTRATSRHIRDLIDYEQNRTVLLQSTAPIQVLAISEAYDNVFRIDPHKTDLLGFVNYFFQQRQHAHHTGTQEERRASPLRTCDIIARLWVRRAAVFSKHIVRSDIRDLIYELVQLHTFHAGTKKAFVDWLLKVQHFATAALTDLLNYLNGTTSSLILLVLT</sequence>
<dbReference type="KEGG" id="pfj:MYCFIDRAFT_200553"/>
<dbReference type="InterPro" id="IPR001810">
    <property type="entry name" value="F-box_dom"/>
</dbReference>
<dbReference type="AlphaFoldDB" id="M3AJ68"/>
<protein>
    <recommendedName>
        <fullName evidence="1">F-box domain-containing protein</fullName>
    </recommendedName>
</protein>
<keyword evidence="3" id="KW-1185">Reference proteome</keyword>